<accession>A0A1H4VKP5</accession>
<gene>
    <name evidence="2" type="ORF">SAMN04489727_5197</name>
</gene>
<dbReference type="InterPro" id="IPR050789">
    <property type="entry name" value="Diverse_Enzym_Activities"/>
</dbReference>
<dbReference type="RefSeq" id="WP_091311738.1">
    <property type="nucleotide sequence ID" value="NZ_FNSO01000004.1"/>
</dbReference>
<dbReference type="AlphaFoldDB" id="A0A1H4VKP5"/>
<evidence type="ECO:0000259" key="1">
    <source>
        <dbReference type="Pfam" id="PF00144"/>
    </source>
</evidence>
<dbReference type="PANTHER" id="PTHR43283">
    <property type="entry name" value="BETA-LACTAMASE-RELATED"/>
    <property type="match status" value="1"/>
</dbReference>
<dbReference type="STRING" id="208445.SAMN04489727_5197"/>
<dbReference type="OrthoDB" id="4281716at2"/>
<dbReference type="Gene3D" id="3.40.710.10">
    <property type="entry name" value="DD-peptidase/beta-lactamase superfamily"/>
    <property type="match status" value="1"/>
</dbReference>
<dbReference type="EMBL" id="FNSO01000004">
    <property type="protein sequence ID" value="SEC81576.1"/>
    <property type="molecule type" value="Genomic_DNA"/>
</dbReference>
<dbReference type="InterPro" id="IPR012338">
    <property type="entry name" value="Beta-lactam/transpept-like"/>
</dbReference>
<dbReference type="PANTHER" id="PTHR43283:SF3">
    <property type="entry name" value="BETA-LACTAMASE FAMILY PROTEIN (AFU_ORTHOLOGUE AFUA_5G07500)"/>
    <property type="match status" value="1"/>
</dbReference>
<proteinExistence type="predicted"/>
<dbReference type="SUPFAM" id="SSF56601">
    <property type="entry name" value="beta-lactamase/transpeptidase-like"/>
    <property type="match status" value="1"/>
</dbReference>
<keyword evidence="3" id="KW-1185">Reference proteome</keyword>
<reference evidence="3" key="1">
    <citation type="submission" date="2016-10" db="EMBL/GenBank/DDBJ databases">
        <authorList>
            <person name="Varghese N."/>
            <person name="Submissions S."/>
        </authorList>
    </citation>
    <scope>NUCLEOTIDE SEQUENCE [LARGE SCALE GENOMIC DNA]</scope>
    <source>
        <strain evidence="3">DSM 44544</strain>
    </source>
</reference>
<protein>
    <submittedName>
        <fullName evidence="2">CubicO group peptidase, beta-lactamase class C family</fullName>
    </submittedName>
</protein>
<sequence>MVTTIDSLLAKAVDNGVAAGFHAMATHHGEIVYSGGAGTRDGTAPWTEDTIAWLASMTKPIVAVAALQLVERGLIGLDTPTADVLPELAAAQVLEGYDGDVPRLRPARTPVTLRMLLSHTAGAGYAFLSADLARYQRENGIPTSLECKQASIVDSPLVYEPGTDTRYGTGLEWVGLAISRLTGRDLATHLREAVFDPAGMTDTAFGIVDRSRLATMQAGPVTVPFELPAEPEFFSGGGGLYGTPRDYLKFLRTLGDTTDGVRLLSPATLTAARRSQSAVFGRLTSANPATSHDIDLLPGTPVSWSLLGMRNEERTPQGRPIGTVAWAGGANCYFWADPDGATAGVLFTQLVPFADPEVIALFAGIEEAVRA</sequence>
<evidence type="ECO:0000313" key="3">
    <source>
        <dbReference type="Proteomes" id="UP000199622"/>
    </source>
</evidence>
<dbReference type="InterPro" id="IPR001466">
    <property type="entry name" value="Beta-lactam-related"/>
</dbReference>
<name>A0A1H4VKP5_9PSEU</name>
<feature type="domain" description="Beta-lactamase-related" evidence="1">
    <location>
        <begin position="6"/>
        <end position="354"/>
    </location>
</feature>
<dbReference type="Pfam" id="PF00144">
    <property type="entry name" value="Beta-lactamase"/>
    <property type="match status" value="1"/>
</dbReference>
<organism evidence="2 3">
    <name type="scientific">Amycolatopsis tolypomycina</name>
    <dbReference type="NCBI Taxonomy" id="208445"/>
    <lineage>
        <taxon>Bacteria</taxon>
        <taxon>Bacillati</taxon>
        <taxon>Actinomycetota</taxon>
        <taxon>Actinomycetes</taxon>
        <taxon>Pseudonocardiales</taxon>
        <taxon>Pseudonocardiaceae</taxon>
        <taxon>Amycolatopsis</taxon>
    </lineage>
</organism>
<evidence type="ECO:0000313" key="2">
    <source>
        <dbReference type="EMBL" id="SEC81576.1"/>
    </source>
</evidence>
<dbReference type="Proteomes" id="UP000199622">
    <property type="component" value="Unassembled WGS sequence"/>
</dbReference>